<dbReference type="InterPro" id="IPR006626">
    <property type="entry name" value="PbH1"/>
</dbReference>
<evidence type="ECO:0000313" key="7">
    <source>
        <dbReference type="Proteomes" id="UP000315112"/>
    </source>
</evidence>
<dbReference type="InterPro" id="IPR011050">
    <property type="entry name" value="Pectin_lyase_fold/virulence"/>
</dbReference>
<proteinExistence type="predicted"/>
<dbReference type="InterPro" id="IPR006633">
    <property type="entry name" value="Carb-bd_sugar_hydrolysis-dom"/>
</dbReference>
<dbReference type="NCBIfam" id="TIGR03804">
    <property type="entry name" value="para_beta_helix"/>
    <property type="match status" value="1"/>
</dbReference>
<dbReference type="SUPFAM" id="SSF51126">
    <property type="entry name" value="Pectin lyase-like"/>
    <property type="match status" value="1"/>
</dbReference>
<dbReference type="InterPro" id="IPR026464">
    <property type="entry name" value="NosD_copper_fam"/>
</dbReference>
<organism evidence="6 7">
    <name type="scientific">Pseudoduganella flava</name>
    <dbReference type="NCBI Taxonomy" id="871742"/>
    <lineage>
        <taxon>Bacteria</taxon>
        <taxon>Pseudomonadati</taxon>
        <taxon>Pseudomonadota</taxon>
        <taxon>Betaproteobacteria</taxon>
        <taxon>Burkholderiales</taxon>
        <taxon>Oxalobacteraceae</taxon>
        <taxon>Telluria group</taxon>
        <taxon>Pseudoduganella</taxon>
    </lineage>
</organism>
<dbReference type="NCBIfam" id="TIGR04247">
    <property type="entry name" value="NosD_copper_fam"/>
    <property type="match status" value="1"/>
</dbReference>
<accession>A0A562PH98</accession>
<evidence type="ECO:0000313" key="6">
    <source>
        <dbReference type="EMBL" id="TWI43835.1"/>
    </source>
</evidence>
<evidence type="ECO:0000256" key="3">
    <source>
        <dbReference type="ARBA" id="ARBA00022786"/>
    </source>
</evidence>
<protein>
    <submittedName>
        <fullName evidence="6">Nitrous oxidase accessory protein</fullName>
    </submittedName>
</protein>
<dbReference type="InterPro" id="IPR051550">
    <property type="entry name" value="SCF-Subunits/Alg-Epimerases"/>
</dbReference>
<evidence type="ECO:0000259" key="5">
    <source>
        <dbReference type="SMART" id="SM00722"/>
    </source>
</evidence>
<feature type="domain" description="Carbohydrate-binding/sugar hydrolysis" evidence="5">
    <location>
        <begin position="197"/>
        <end position="356"/>
    </location>
</feature>
<evidence type="ECO:0000256" key="4">
    <source>
        <dbReference type="SAM" id="SignalP"/>
    </source>
</evidence>
<dbReference type="InterPro" id="IPR007742">
    <property type="entry name" value="NosD_dom"/>
</dbReference>
<dbReference type="InterPro" id="IPR022441">
    <property type="entry name" value="Para_beta_helix_rpt-2"/>
</dbReference>
<dbReference type="AlphaFoldDB" id="A0A562PH98"/>
<dbReference type="SMART" id="SM00722">
    <property type="entry name" value="CASH"/>
    <property type="match status" value="2"/>
</dbReference>
<dbReference type="RefSeq" id="WP_371860972.1">
    <property type="nucleotide sequence ID" value="NZ_CP046904.1"/>
</dbReference>
<comment type="caution">
    <text evidence="6">The sequence shown here is derived from an EMBL/GenBank/DDBJ whole genome shotgun (WGS) entry which is preliminary data.</text>
</comment>
<dbReference type="Gene3D" id="2.160.20.10">
    <property type="entry name" value="Single-stranded right-handed beta-helix, Pectin lyase-like"/>
    <property type="match status" value="2"/>
</dbReference>
<dbReference type="InterPro" id="IPR012334">
    <property type="entry name" value="Pectin_lyas_fold"/>
</dbReference>
<dbReference type="Proteomes" id="UP000315112">
    <property type="component" value="Unassembled WGS sequence"/>
</dbReference>
<keyword evidence="4" id="KW-0732">Signal</keyword>
<keyword evidence="2" id="KW-0677">Repeat</keyword>
<dbReference type="EMBL" id="VLKW01000011">
    <property type="protein sequence ID" value="TWI43835.1"/>
    <property type="molecule type" value="Genomic_DNA"/>
</dbReference>
<keyword evidence="3" id="KW-0833">Ubl conjugation pathway</keyword>
<name>A0A562PH98_9BURK</name>
<gene>
    <name evidence="6" type="ORF">IP92_04889</name>
</gene>
<comment type="pathway">
    <text evidence="1">Protein modification; protein ubiquitination.</text>
</comment>
<sequence>MNDGRCPLISAALATAALVTCAAHGAVLPVHAGESIGAAIARAQPGDTVRVEQGTYLEHLRIDKRLTLEGRGKPVISAGGSGDAIRITAPDVTVAGLVVKDSGTDLTAQNANIYVMPGAHRVTIRDCELSHGLFGIWLEGSDDARLLKNVVKGRADLQSAARGNGIQVYATKGAQVIGNEISDSRDGIYVDVSRDALFRGNRIHHVRYGTHYMNTNHSTWEDNVVYQSRAGLALMEVRDIIVRRNVAWGHTDHGIMLRTIQDSVIEDNVVAGNDRGFFIYDAEYNVVRRNLVINNRTGVHLSAGSSNNRVDGNDFIGNEEQVRFVAAHDVQWGREQGNYWSNYAGWDQNGDGVGDVAYEANDVVDRLAWRYPLMKLLAASPALQTLRFVARQFPLLRAPSVVDGRPRMRPATTDWKKWHDTYPR</sequence>
<reference evidence="6 7" key="1">
    <citation type="journal article" date="2015" name="Stand. Genomic Sci.">
        <title>Genomic Encyclopedia of Bacterial and Archaeal Type Strains, Phase III: the genomes of soil and plant-associated and newly described type strains.</title>
        <authorList>
            <person name="Whitman W.B."/>
            <person name="Woyke T."/>
            <person name="Klenk H.P."/>
            <person name="Zhou Y."/>
            <person name="Lilburn T.G."/>
            <person name="Beck B.J."/>
            <person name="De Vos P."/>
            <person name="Vandamme P."/>
            <person name="Eisen J.A."/>
            <person name="Garrity G."/>
            <person name="Hugenholtz P."/>
            <person name="Kyrpides N.C."/>
        </authorList>
    </citation>
    <scope>NUCLEOTIDE SEQUENCE [LARGE SCALE GENOMIC DNA]</scope>
    <source>
        <strain evidence="6 7">CGMCC 1.10685</strain>
    </source>
</reference>
<dbReference type="PANTHER" id="PTHR22990">
    <property type="entry name" value="F-BOX ONLY PROTEIN"/>
    <property type="match status" value="1"/>
</dbReference>
<feature type="signal peptide" evidence="4">
    <location>
        <begin position="1"/>
        <end position="25"/>
    </location>
</feature>
<dbReference type="SMART" id="SM00710">
    <property type="entry name" value="PbH1"/>
    <property type="match status" value="9"/>
</dbReference>
<dbReference type="Pfam" id="PF05048">
    <property type="entry name" value="NosD"/>
    <property type="match status" value="1"/>
</dbReference>
<evidence type="ECO:0000256" key="1">
    <source>
        <dbReference type="ARBA" id="ARBA00004906"/>
    </source>
</evidence>
<dbReference type="PANTHER" id="PTHR22990:SF15">
    <property type="entry name" value="F-BOX ONLY PROTEIN 10"/>
    <property type="match status" value="1"/>
</dbReference>
<feature type="chain" id="PRO_5022225002" evidence="4">
    <location>
        <begin position="26"/>
        <end position="424"/>
    </location>
</feature>
<feature type="domain" description="Carbohydrate-binding/sugar hydrolysis" evidence="5">
    <location>
        <begin position="51"/>
        <end position="191"/>
    </location>
</feature>
<evidence type="ECO:0000256" key="2">
    <source>
        <dbReference type="ARBA" id="ARBA00022737"/>
    </source>
</evidence>